<keyword evidence="4" id="KW-1185">Reference proteome</keyword>
<evidence type="ECO:0000256" key="1">
    <source>
        <dbReference type="ARBA" id="ARBA00023002"/>
    </source>
</evidence>
<dbReference type="Pfam" id="PF08240">
    <property type="entry name" value="ADH_N"/>
    <property type="match status" value="1"/>
</dbReference>
<dbReference type="GO" id="GO:0008270">
    <property type="term" value="F:zinc ion binding"/>
    <property type="evidence" value="ECO:0007669"/>
    <property type="project" value="InterPro"/>
</dbReference>
<dbReference type="InterPro" id="IPR051397">
    <property type="entry name" value="Zn-ADH-like_protein"/>
</dbReference>
<keyword evidence="1" id="KW-0560">Oxidoreductase</keyword>
<evidence type="ECO:0000313" key="3">
    <source>
        <dbReference type="EMBL" id="GAX83190.1"/>
    </source>
</evidence>
<dbReference type="InterPro" id="IPR013154">
    <property type="entry name" value="ADH-like_N"/>
</dbReference>
<dbReference type="PROSITE" id="PS01162">
    <property type="entry name" value="QOR_ZETA_CRYSTAL"/>
    <property type="match status" value="1"/>
</dbReference>
<accession>A0A250XK59</accession>
<name>A0A250XK59_9CHLO</name>
<dbReference type="Pfam" id="PF00106">
    <property type="entry name" value="adh_short"/>
    <property type="match status" value="1"/>
</dbReference>
<comment type="caution">
    <text evidence="3">The sequence shown here is derived from an EMBL/GenBank/DDBJ whole genome shotgun (WGS) entry which is preliminary data.</text>
</comment>
<dbReference type="InterPro" id="IPR011032">
    <property type="entry name" value="GroES-like_sf"/>
</dbReference>
<dbReference type="InterPro" id="IPR002347">
    <property type="entry name" value="SDR_fam"/>
</dbReference>
<dbReference type="SUPFAM" id="SSF50129">
    <property type="entry name" value="GroES-like"/>
    <property type="match status" value="1"/>
</dbReference>
<gene>
    <name evidence="3" type="ORF">CEUSTIGMA_g10616.t1</name>
</gene>
<dbReference type="PROSITE" id="PS00061">
    <property type="entry name" value="ADH_SHORT"/>
    <property type="match status" value="1"/>
</dbReference>
<proteinExistence type="predicted"/>
<sequence length="654" mass="68966">MLRTSAKPFQKMQKSAIITGAGSGIGRALAIKLAAKYVLTLLDLDLAGLSATAVSIRSSCPCANIHIQELDVTNSQVQDAAFKAHVQRFGALDLAILNAGIGERGDLLNPETPQDGGHGWQATLDVDLTAVITGARSAAALMIPSGSGTIICIASAAAFFPMPAAPVYAASKAGVVHFTRSIAIPLKKVGIKACAVCPEFVDTPLVHNVAALSAEAARAMMGRDIDTVTLLSVDQVVTATMSLLHPGTKAGSVLLIRQDGSIHYPYSKSEEGVGVKNPADSLVSVQILPSKRASYAHWAQKNWPVSYQKIQVHRLSSNFREATSLVTVPLPPLSTSPPTGMLLLKRVAVGINASDINYTSGRYHGSKKAAEAKLPYDSGFESVAVVAAVATGVQGFAVGDAVVTMTYDGFAEWALTPAKVALKVPRASADMVPLLTSGLTASIALEEAGHLKPGETVLVTAAAGGTGQFAVQLAKMAGCHVVATCGGGEKMAMLKRLGADRVVDYKLEKLDEVLRKEYLKGIDVVYEGVGGDMFQAALENLADRGRLLVIGMIGTYAEGWPPSNYPGMCERLLWKSAAVIGFFLLRYAQHFKSHLSKLVQLMDSGKLQVEIDPRKFVGVATVPEAVEWLHSSKSVGKVVVQLSQDVPPEAPAKL</sequence>
<protein>
    <recommendedName>
        <fullName evidence="2">Enoyl reductase (ER) domain-containing protein</fullName>
    </recommendedName>
</protein>
<dbReference type="InterPro" id="IPR036291">
    <property type="entry name" value="NAD(P)-bd_dom_sf"/>
</dbReference>
<dbReference type="Gene3D" id="3.90.180.10">
    <property type="entry name" value="Medium-chain alcohol dehydrogenases, catalytic domain"/>
    <property type="match status" value="1"/>
</dbReference>
<feature type="domain" description="Enoyl reductase (ER)" evidence="2">
    <location>
        <begin position="322"/>
        <end position="640"/>
    </location>
</feature>
<dbReference type="Gene3D" id="3.40.50.720">
    <property type="entry name" value="NAD(P)-binding Rossmann-like Domain"/>
    <property type="match status" value="2"/>
</dbReference>
<dbReference type="InterPro" id="IPR020843">
    <property type="entry name" value="ER"/>
</dbReference>
<dbReference type="PRINTS" id="PR00081">
    <property type="entry name" value="GDHRDH"/>
</dbReference>
<dbReference type="SMART" id="SM00829">
    <property type="entry name" value="PKS_ER"/>
    <property type="match status" value="1"/>
</dbReference>
<dbReference type="PANTHER" id="PTHR43677">
    <property type="entry name" value="SHORT-CHAIN DEHYDROGENASE/REDUCTASE"/>
    <property type="match status" value="1"/>
</dbReference>
<dbReference type="InterPro" id="IPR013149">
    <property type="entry name" value="ADH-like_C"/>
</dbReference>
<dbReference type="SUPFAM" id="SSF51735">
    <property type="entry name" value="NAD(P)-binding Rossmann-fold domains"/>
    <property type="match status" value="2"/>
</dbReference>
<evidence type="ECO:0000259" key="2">
    <source>
        <dbReference type="SMART" id="SM00829"/>
    </source>
</evidence>
<dbReference type="InterPro" id="IPR002364">
    <property type="entry name" value="Quin_OxRdtase/zeta-crystal_CS"/>
</dbReference>
<dbReference type="Proteomes" id="UP000232323">
    <property type="component" value="Unassembled WGS sequence"/>
</dbReference>
<dbReference type="GO" id="GO:0016491">
    <property type="term" value="F:oxidoreductase activity"/>
    <property type="evidence" value="ECO:0007669"/>
    <property type="project" value="UniProtKB-KW"/>
</dbReference>
<dbReference type="InterPro" id="IPR020904">
    <property type="entry name" value="Sc_DH/Rdtase_CS"/>
</dbReference>
<dbReference type="PANTHER" id="PTHR43677:SF3">
    <property type="entry name" value="PROSTAGLANDIN REDUCTASE 3"/>
    <property type="match status" value="1"/>
</dbReference>
<dbReference type="Pfam" id="PF00107">
    <property type="entry name" value="ADH_zinc_N"/>
    <property type="match status" value="1"/>
</dbReference>
<organism evidence="3 4">
    <name type="scientific">Chlamydomonas eustigma</name>
    <dbReference type="NCBI Taxonomy" id="1157962"/>
    <lineage>
        <taxon>Eukaryota</taxon>
        <taxon>Viridiplantae</taxon>
        <taxon>Chlorophyta</taxon>
        <taxon>core chlorophytes</taxon>
        <taxon>Chlorophyceae</taxon>
        <taxon>CS clade</taxon>
        <taxon>Chlamydomonadales</taxon>
        <taxon>Chlamydomonadaceae</taxon>
        <taxon>Chlamydomonas</taxon>
    </lineage>
</organism>
<reference evidence="3 4" key="1">
    <citation type="submission" date="2017-08" db="EMBL/GenBank/DDBJ databases">
        <title>Acidophilic green algal genome provides insights into adaptation to an acidic environment.</title>
        <authorList>
            <person name="Hirooka S."/>
            <person name="Hirose Y."/>
            <person name="Kanesaki Y."/>
            <person name="Higuchi S."/>
            <person name="Fujiwara T."/>
            <person name="Onuma R."/>
            <person name="Era A."/>
            <person name="Ohbayashi R."/>
            <person name="Uzuka A."/>
            <person name="Nozaki H."/>
            <person name="Yoshikawa H."/>
            <person name="Miyagishima S.Y."/>
        </authorList>
    </citation>
    <scope>NUCLEOTIDE SEQUENCE [LARGE SCALE GENOMIC DNA]</scope>
    <source>
        <strain evidence="3 4">NIES-2499</strain>
    </source>
</reference>
<dbReference type="GO" id="GO:0005739">
    <property type="term" value="C:mitochondrion"/>
    <property type="evidence" value="ECO:0007669"/>
    <property type="project" value="TreeGrafter"/>
</dbReference>
<dbReference type="STRING" id="1157962.A0A250XK59"/>
<dbReference type="EMBL" id="BEGY01000093">
    <property type="protein sequence ID" value="GAX83190.1"/>
    <property type="molecule type" value="Genomic_DNA"/>
</dbReference>
<dbReference type="PRINTS" id="PR00080">
    <property type="entry name" value="SDRFAMILY"/>
</dbReference>
<dbReference type="FunFam" id="3.40.50.720:FF:000121">
    <property type="entry name" value="Prostaglandin reductase 2"/>
    <property type="match status" value="1"/>
</dbReference>
<dbReference type="AlphaFoldDB" id="A0A250XK59"/>
<evidence type="ECO:0000313" key="4">
    <source>
        <dbReference type="Proteomes" id="UP000232323"/>
    </source>
</evidence>
<dbReference type="OrthoDB" id="48317at2759"/>